<comment type="caution">
    <text evidence="1">The sequence shown here is derived from an EMBL/GenBank/DDBJ whole genome shotgun (WGS) entry which is preliminary data.</text>
</comment>
<dbReference type="SUPFAM" id="SSF53474">
    <property type="entry name" value="alpha/beta-Hydrolases"/>
    <property type="match status" value="1"/>
</dbReference>
<dbReference type="PANTHER" id="PTHR35128:SF1">
    <property type="entry name" value="SECRETION-REGULATING GUANINE NUCLEOTIDE EXCHANGE FACTOR"/>
    <property type="match status" value="1"/>
</dbReference>
<dbReference type="AlphaFoldDB" id="A0A7J6FRB7"/>
<dbReference type="Gene3D" id="3.40.50.1820">
    <property type="entry name" value="alpha/beta hydrolase"/>
    <property type="match status" value="1"/>
</dbReference>
<evidence type="ECO:0000313" key="1">
    <source>
        <dbReference type="EMBL" id="KAF4373195.1"/>
    </source>
</evidence>
<protein>
    <submittedName>
        <fullName evidence="1">Uncharacterized protein</fullName>
    </submittedName>
</protein>
<dbReference type="Proteomes" id="UP000583929">
    <property type="component" value="Unassembled WGS sequence"/>
</dbReference>
<organism evidence="1 2">
    <name type="scientific">Cannabis sativa</name>
    <name type="common">Hemp</name>
    <name type="synonym">Marijuana</name>
    <dbReference type="NCBI Taxonomy" id="3483"/>
    <lineage>
        <taxon>Eukaryota</taxon>
        <taxon>Viridiplantae</taxon>
        <taxon>Streptophyta</taxon>
        <taxon>Embryophyta</taxon>
        <taxon>Tracheophyta</taxon>
        <taxon>Spermatophyta</taxon>
        <taxon>Magnoliopsida</taxon>
        <taxon>eudicotyledons</taxon>
        <taxon>Gunneridae</taxon>
        <taxon>Pentapetalae</taxon>
        <taxon>rosids</taxon>
        <taxon>fabids</taxon>
        <taxon>Rosales</taxon>
        <taxon>Cannabaceae</taxon>
        <taxon>Cannabis</taxon>
    </lineage>
</organism>
<dbReference type="EMBL" id="JAATIQ010000180">
    <property type="protein sequence ID" value="KAF4373195.1"/>
    <property type="molecule type" value="Genomic_DNA"/>
</dbReference>
<reference evidence="1 2" key="1">
    <citation type="journal article" date="2020" name="bioRxiv">
        <title>Sequence and annotation of 42 cannabis genomes reveals extensive copy number variation in cannabinoid synthesis and pathogen resistance genes.</title>
        <authorList>
            <person name="Mckernan K.J."/>
            <person name="Helbert Y."/>
            <person name="Kane L.T."/>
            <person name="Ebling H."/>
            <person name="Zhang L."/>
            <person name="Liu B."/>
            <person name="Eaton Z."/>
            <person name="Mclaughlin S."/>
            <person name="Kingan S."/>
            <person name="Baybayan P."/>
            <person name="Concepcion G."/>
            <person name="Jordan M."/>
            <person name="Riva A."/>
            <person name="Barbazuk W."/>
            <person name="Harkins T."/>
        </authorList>
    </citation>
    <scope>NUCLEOTIDE SEQUENCE [LARGE SCALE GENOMIC DNA]</scope>
    <source>
        <strain evidence="2">cv. Jamaican Lion 4</strain>
        <tissue evidence="1">Leaf</tissue>
    </source>
</reference>
<dbReference type="PANTHER" id="PTHR35128">
    <property type="entry name" value="SECRETION-REGULATING GUANINE NUCLEOTIDE EXCHANGE FACTOR"/>
    <property type="match status" value="1"/>
</dbReference>
<gene>
    <name evidence="1" type="ORF">G4B88_007208</name>
</gene>
<keyword evidence="2" id="KW-1185">Reference proteome</keyword>
<name>A0A7J6FRB7_CANSA</name>
<dbReference type="InterPro" id="IPR029058">
    <property type="entry name" value="AB_hydrolase_fold"/>
</dbReference>
<proteinExistence type="predicted"/>
<sequence>MWKHYKKSKAWIRPQFRILLAVVSCLTSLILLLVFLCSNNAQESTKSPLGLQNQKWNSFESVVQFHPTMAFRNGTDVIWQVPNSPKAVLFLAHGCDGQALNFWDKSPDCSNCIGLPEERLIVLHALSRKFAVLTMSSAGRCWSMGKEIMIAKDIIRWWVEKQGLEKLPLVAMGASSGGYFVSVLATELDFSSIALMIAEGVFERIGTKENYPPTMFVHMPKDSIRQRKIDKTMELIRHKGAEVAEIKCMEFALSPQFLADRIPGIDHSVSAKLFELFKLKGFVDENGYMRNDGRKTRWKKSVKEDESISIDEHLLHPIQEELNLAFAFHEMTSLAFEQILDWFESHFS</sequence>
<evidence type="ECO:0000313" key="2">
    <source>
        <dbReference type="Proteomes" id="UP000583929"/>
    </source>
</evidence>
<accession>A0A7J6FRB7</accession>